<comment type="caution">
    <text evidence="1">The sequence shown here is derived from an EMBL/GenBank/DDBJ whole genome shotgun (WGS) entry which is preliminary data.</text>
</comment>
<organism evidence="1 2">
    <name type="scientific">Paramecium octaurelia</name>
    <dbReference type="NCBI Taxonomy" id="43137"/>
    <lineage>
        <taxon>Eukaryota</taxon>
        <taxon>Sar</taxon>
        <taxon>Alveolata</taxon>
        <taxon>Ciliophora</taxon>
        <taxon>Intramacronucleata</taxon>
        <taxon>Oligohymenophorea</taxon>
        <taxon>Peniculida</taxon>
        <taxon>Parameciidae</taxon>
        <taxon>Paramecium</taxon>
    </lineage>
</organism>
<dbReference type="EMBL" id="CAJJDP010000001">
    <property type="protein sequence ID" value="CAD8132515.1"/>
    <property type="molecule type" value="Genomic_DNA"/>
</dbReference>
<gene>
    <name evidence="1" type="ORF">POCTA_138.1.T0030475</name>
</gene>
<keyword evidence="2" id="KW-1185">Reference proteome</keyword>
<evidence type="ECO:0000313" key="1">
    <source>
        <dbReference type="EMBL" id="CAD8132515.1"/>
    </source>
</evidence>
<dbReference type="AlphaFoldDB" id="A0A8S1RZJ5"/>
<sequence length="105" mass="12871">MINPLMQISFHRQKVSQEIVQNLLRRLYKIFSGDCIKGMSLKLLKLIKYLNNSFYKLYRKSFKFQIILKQQKYRTFSIQFISAWINFKFKSARPRPELRKLKIQY</sequence>
<evidence type="ECO:0000313" key="2">
    <source>
        <dbReference type="Proteomes" id="UP000683925"/>
    </source>
</evidence>
<accession>A0A8S1RZJ5</accession>
<proteinExistence type="predicted"/>
<dbReference type="Proteomes" id="UP000683925">
    <property type="component" value="Unassembled WGS sequence"/>
</dbReference>
<name>A0A8S1RZJ5_PAROT</name>
<reference evidence="1" key="1">
    <citation type="submission" date="2021-01" db="EMBL/GenBank/DDBJ databases">
        <authorList>
            <consortium name="Genoscope - CEA"/>
            <person name="William W."/>
        </authorList>
    </citation>
    <scope>NUCLEOTIDE SEQUENCE</scope>
</reference>
<protein>
    <submittedName>
        <fullName evidence="1">Uncharacterized protein</fullName>
    </submittedName>
</protein>